<dbReference type="PANTHER" id="PTHR47618">
    <property type="entry name" value="BIFUNCTIONAL OLIGORIBONUCLEASE AND PAP PHOSPHATASE NRNA"/>
    <property type="match status" value="1"/>
</dbReference>
<keyword evidence="3 7" id="KW-0812">Transmembrane</keyword>
<dbReference type="InterPro" id="IPR038763">
    <property type="entry name" value="DHH_sf"/>
</dbReference>
<dbReference type="Gene3D" id="3.30.450.20">
    <property type="entry name" value="PAS domain"/>
    <property type="match status" value="1"/>
</dbReference>
<dbReference type="Gene3D" id="3.10.310.30">
    <property type="match status" value="1"/>
</dbReference>
<name>A0ABV4D402_9LACT</name>
<keyword evidence="5 6" id="KW-0472">Membrane</keyword>
<dbReference type="Pfam" id="PF01368">
    <property type="entry name" value="DHH"/>
    <property type="match status" value="1"/>
</dbReference>
<dbReference type="Pfam" id="PF24898">
    <property type="entry name" value="GGDEF_GdpP"/>
    <property type="match status" value="1"/>
</dbReference>
<keyword evidence="12" id="KW-1185">Reference proteome</keyword>
<evidence type="ECO:0000256" key="2">
    <source>
        <dbReference type="ARBA" id="ARBA00022475"/>
    </source>
</evidence>
<evidence type="ECO:0000256" key="1">
    <source>
        <dbReference type="ARBA" id="ARBA00004651"/>
    </source>
</evidence>
<feature type="domain" description="Cyclic-di-AMP phosphodiesterase GdpP-like PAS" evidence="10">
    <location>
        <begin position="80"/>
        <end position="158"/>
    </location>
</feature>
<keyword evidence="6" id="KW-0378">Hydrolase</keyword>
<evidence type="ECO:0000256" key="5">
    <source>
        <dbReference type="ARBA" id="ARBA00023136"/>
    </source>
</evidence>
<dbReference type="Pfam" id="PF21370">
    <property type="entry name" value="PAS_GdpP"/>
    <property type="match status" value="1"/>
</dbReference>
<dbReference type="InterPro" id="IPR014528">
    <property type="entry name" value="GdpP/PdeA"/>
</dbReference>
<evidence type="ECO:0000259" key="10">
    <source>
        <dbReference type="Pfam" id="PF21370"/>
    </source>
</evidence>
<keyword evidence="2 6" id="KW-1003">Cell membrane</keyword>
<dbReference type="Pfam" id="PF02272">
    <property type="entry name" value="DHHA1"/>
    <property type="match status" value="1"/>
</dbReference>
<dbReference type="PANTHER" id="PTHR47618:SF2">
    <property type="entry name" value="CYCLIC-DI-AMP PHOSPHODIESTERASE GDPP"/>
    <property type="match status" value="1"/>
</dbReference>
<feature type="transmembrane region" description="Helical" evidence="7">
    <location>
        <begin position="34"/>
        <end position="53"/>
    </location>
</feature>
<evidence type="ECO:0000256" key="7">
    <source>
        <dbReference type="SAM" id="Phobius"/>
    </source>
</evidence>
<reference evidence="11 12" key="1">
    <citation type="submission" date="2024-03" db="EMBL/GenBank/DDBJ databases">
        <title>Mouse gut bacterial collection (mGBC) of GemPharmatech.</title>
        <authorList>
            <person name="He Y."/>
            <person name="Dong L."/>
            <person name="Wu D."/>
            <person name="Gao X."/>
            <person name="Lin Z."/>
        </authorList>
    </citation>
    <scope>NUCLEOTIDE SEQUENCE [LARGE SCALE GENOMIC DNA]</scope>
    <source>
        <strain evidence="11 12">61-15</strain>
    </source>
</reference>
<sequence length="655" mass="74016">MKIVQRFSPVAIVSAMVIVQALESLLLVFSGSRWIAVLYLFLMNVIITAVILLQARNYRLRRVEFIRKINDEAENSLNATLDNMPIGVIRYNKETYEPEWFNPFIDLIYHGDDRVLDKNEVKSIIQKYHEERNQFFTIEKKKYFITLDDEKNLLYLADATSEANSRESLQESRAVIGSISVDNYDDVTDLITDSERTKVNSLIASNLESFASKYGFYLRRVSSSRYYFFCDYGILSRMIEDKFSLLKDFRKNSAESKIPLTLSVGVSYGWNDFPSIGKISLNNLELALVRGGDQAVLRENTPQAKTIYFGGNSESRTQKSRTRARAISTALQTIISESEDVFIVGHRFPDMDALGAAITMKNFVNLSGKEAYVVYDPEQLMPEVSRAIDLINETEEGFAHIVKLEKAFDMKTANSLLIMVDHSKISQTLNLDFYKSFNKLIVIDHHRRDDDFPEHALLSYIESSASSASELAVELLQFHEYNSKMTVTDASIALAGIALDTKHFTKATTSRTFEVAAYLRSQGADNNLIKSILATEFEKYKKINEIILNSEYVAPGIVVALGKPEHKYDNVATAKAADTLLDMAGVQAAFAITNHQNGYISISARSFKDYNVQTIMEAMGGGGHFNAAATQIYERNIAEVKEDLVKIIKEREKEQ</sequence>
<accession>A0ABV4D402</accession>
<comment type="caution">
    <text evidence="11">The sequence shown here is derived from an EMBL/GenBank/DDBJ whole genome shotgun (WGS) entry which is preliminary data.</text>
</comment>
<dbReference type="EMBL" id="JBCLSH010000036">
    <property type="protein sequence ID" value="MEY8444256.1"/>
    <property type="molecule type" value="Genomic_DNA"/>
</dbReference>
<evidence type="ECO:0000256" key="6">
    <source>
        <dbReference type="PIRNR" id="PIRNR026583"/>
    </source>
</evidence>
<gene>
    <name evidence="11" type="ORF">AALA52_08440</name>
</gene>
<dbReference type="PIRSF" id="PIRSF026583">
    <property type="entry name" value="YybT"/>
    <property type="match status" value="1"/>
</dbReference>
<comment type="subcellular location">
    <subcellularLocation>
        <location evidence="1">Cell membrane</location>
        <topology evidence="1">Multi-pass membrane protein</topology>
    </subcellularLocation>
</comment>
<dbReference type="RefSeq" id="WP_369948694.1">
    <property type="nucleotide sequence ID" value="NZ_JBCLSH010000036.1"/>
</dbReference>
<evidence type="ECO:0000256" key="4">
    <source>
        <dbReference type="ARBA" id="ARBA00022989"/>
    </source>
</evidence>
<feature type="domain" description="DDH" evidence="8">
    <location>
        <begin position="341"/>
        <end position="497"/>
    </location>
</feature>
<evidence type="ECO:0000259" key="8">
    <source>
        <dbReference type="Pfam" id="PF01368"/>
    </source>
</evidence>
<comment type="similarity">
    <text evidence="6">Belongs to the GdpP/PdeA phosphodiesterase family.</text>
</comment>
<evidence type="ECO:0000313" key="12">
    <source>
        <dbReference type="Proteomes" id="UP001565283"/>
    </source>
</evidence>
<dbReference type="InterPro" id="IPR003156">
    <property type="entry name" value="DHHA1_dom"/>
</dbReference>
<dbReference type="SUPFAM" id="SSF64182">
    <property type="entry name" value="DHH phosphoesterases"/>
    <property type="match status" value="1"/>
</dbReference>
<feature type="transmembrane region" description="Helical" evidence="7">
    <location>
        <begin position="7"/>
        <end position="28"/>
    </location>
</feature>
<dbReference type="EC" id="3.1.4.-" evidence="6"/>
<dbReference type="Proteomes" id="UP001565283">
    <property type="component" value="Unassembled WGS sequence"/>
</dbReference>
<dbReference type="InterPro" id="IPR049553">
    <property type="entry name" value="GdpP-like_PAS"/>
</dbReference>
<dbReference type="InterPro" id="IPR001667">
    <property type="entry name" value="DDH_dom"/>
</dbReference>
<evidence type="ECO:0000256" key="3">
    <source>
        <dbReference type="ARBA" id="ARBA00022692"/>
    </source>
</evidence>
<keyword evidence="4 7" id="KW-1133">Transmembrane helix</keyword>
<evidence type="ECO:0000313" key="11">
    <source>
        <dbReference type="EMBL" id="MEY8444256.1"/>
    </source>
</evidence>
<dbReference type="InterPro" id="IPR051319">
    <property type="entry name" value="Oligoribo/pAp-PDE_c-di-AMP_PDE"/>
</dbReference>
<dbReference type="Gene3D" id="3.90.1640.10">
    <property type="entry name" value="inorganic pyrophosphatase (n-terminal core)"/>
    <property type="match status" value="1"/>
</dbReference>
<organism evidence="11 12">
    <name type="scientific">Lactococcus ileimucosae</name>
    <dbReference type="NCBI Taxonomy" id="2941329"/>
    <lineage>
        <taxon>Bacteria</taxon>
        <taxon>Bacillati</taxon>
        <taxon>Bacillota</taxon>
        <taxon>Bacilli</taxon>
        <taxon>Lactobacillales</taxon>
        <taxon>Streptococcaceae</taxon>
        <taxon>Lactococcus</taxon>
    </lineage>
</organism>
<comment type="catalytic activity">
    <reaction evidence="6">
        <text>3',3'-c-di-AMP + H2O = 5'-O-phosphonoadenylyl-(3'-&gt;5')-adenosine + H(+)</text>
        <dbReference type="Rhea" id="RHEA:54420"/>
        <dbReference type="ChEBI" id="CHEBI:15377"/>
        <dbReference type="ChEBI" id="CHEBI:15378"/>
        <dbReference type="ChEBI" id="CHEBI:71500"/>
        <dbReference type="ChEBI" id="CHEBI:138171"/>
    </reaction>
</comment>
<comment type="function">
    <text evidence="6">Has phosphodiesterase (PDE) activity against cyclic-di-AMP (c-di-AMP).</text>
</comment>
<proteinExistence type="inferred from homology"/>
<protein>
    <recommendedName>
        <fullName evidence="6">Cyclic-di-AMP phosphodiesterase</fullName>
        <ecNumber evidence="6">3.1.4.-</ecNumber>
    </recommendedName>
</protein>
<evidence type="ECO:0000259" key="9">
    <source>
        <dbReference type="Pfam" id="PF02272"/>
    </source>
</evidence>
<feature type="domain" description="DHHA1" evidence="9">
    <location>
        <begin position="561"/>
        <end position="650"/>
    </location>
</feature>